<gene>
    <name evidence="2" type="ORF">NPIL_226561</name>
</gene>
<feature type="region of interest" description="Disordered" evidence="1">
    <location>
        <begin position="60"/>
        <end position="104"/>
    </location>
</feature>
<evidence type="ECO:0000313" key="2">
    <source>
        <dbReference type="EMBL" id="GFU36318.1"/>
    </source>
</evidence>
<feature type="compositionally biased region" description="Acidic residues" evidence="1">
    <location>
        <begin position="213"/>
        <end position="223"/>
    </location>
</feature>
<feature type="region of interest" description="Disordered" evidence="1">
    <location>
        <begin position="120"/>
        <end position="321"/>
    </location>
</feature>
<dbReference type="Proteomes" id="UP000887013">
    <property type="component" value="Unassembled WGS sequence"/>
</dbReference>
<feature type="compositionally biased region" description="Basic and acidic residues" evidence="1">
    <location>
        <begin position="143"/>
        <end position="153"/>
    </location>
</feature>
<feature type="region of interest" description="Disordered" evidence="1">
    <location>
        <begin position="337"/>
        <end position="416"/>
    </location>
</feature>
<feature type="region of interest" description="Disordered" evidence="1">
    <location>
        <begin position="1"/>
        <end position="41"/>
    </location>
</feature>
<evidence type="ECO:0000256" key="1">
    <source>
        <dbReference type="SAM" id="MobiDB-lite"/>
    </source>
</evidence>
<feature type="compositionally biased region" description="Low complexity" evidence="1">
    <location>
        <begin position="381"/>
        <end position="396"/>
    </location>
</feature>
<feature type="non-terminal residue" evidence="2">
    <location>
        <position position="416"/>
    </location>
</feature>
<feature type="compositionally biased region" description="Low complexity" evidence="1">
    <location>
        <begin position="73"/>
        <end position="85"/>
    </location>
</feature>
<dbReference type="AlphaFoldDB" id="A0A8X6QXV8"/>
<feature type="compositionally biased region" description="Low complexity" evidence="1">
    <location>
        <begin position="256"/>
        <end position="272"/>
    </location>
</feature>
<protein>
    <submittedName>
        <fullName evidence="2">Uncharacterized protein</fullName>
    </submittedName>
</protein>
<sequence>TEEKKDDQKLPSPKSESVTKVSDEEEAHVTEEVDETDGESTITRTITTVTRKIVVPLKDAEETTQEIIEDQKVSSSKSASPAVTPHVDDAQVTEEIDESDGTSTITKTVTTITRKIIIPSEETEEITDDQKLPSPKSESVTKVTDDEKAHVTEEVDETDGESTITRTITTVTRKIVVPSEDAEETTQEIKDDQKVSSPQSASPAVTPHVDDAQVTEEIDESDDDQKVSSPKSASPAVTPHVDDAHVTEEIDESDGTSTITRTITTVTRKIVVPSEDTEETTEEIKDDQKVSSPQSASPAVTPHVDDAHVTEEIDESDGTSAITRTITTVTRKIVVPSEDAEETTQEIKDDQKVSSLQSASPAMTHVDDAQVTEEIDESDETSTITKTVTTITRKIIAPSEETEEKKDDQKLPSPKS</sequence>
<accession>A0A8X6QXV8</accession>
<keyword evidence="3" id="KW-1185">Reference proteome</keyword>
<comment type="caution">
    <text evidence="2">The sequence shown here is derived from an EMBL/GenBank/DDBJ whole genome shotgun (WGS) entry which is preliminary data.</text>
</comment>
<organism evidence="2 3">
    <name type="scientific">Nephila pilipes</name>
    <name type="common">Giant wood spider</name>
    <name type="synonym">Nephila maculata</name>
    <dbReference type="NCBI Taxonomy" id="299642"/>
    <lineage>
        <taxon>Eukaryota</taxon>
        <taxon>Metazoa</taxon>
        <taxon>Ecdysozoa</taxon>
        <taxon>Arthropoda</taxon>
        <taxon>Chelicerata</taxon>
        <taxon>Arachnida</taxon>
        <taxon>Araneae</taxon>
        <taxon>Araneomorphae</taxon>
        <taxon>Entelegynae</taxon>
        <taxon>Araneoidea</taxon>
        <taxon>Nephilidae</taxon>
        <taxon>Nephila</taxon>
    </lineage>
</organism>
<feature type="compositionally biased region" description="Low complexity" evidence="1">
    <location>
        <begin position="163"/>
        <end position="177"/>
    </location>
</feature>
<name>A0A8X6QXV8_NEPPI</name>
<dbReference type="EMBL" id="BMAW01083939">
    <property type="protein sequence ID" value="GFU36318.1"/>
    <property type="molecule type" value="Genomic_DNA"/>
</dbReference>
<feature type="compositionally biased region" description="Acidic residues" evidence="1">
    <location>
        <begin position="370"/>
        <end position="380"/>
    </location>
</feature>
<feature type="non-terminal residue" evidence="2">
    <location>
        <position position="1"/>
    </location>
</feature>
<feature type="compositionally biased region" description="Acidic residues" evidence="1">
    <location>
        <begin position="91"/>
        <end position="100"/>
    </location>
</feature>
<proteinExistence type="predicted"/>
<reference evidence="2" key="1">
    <citation type="submission" date="2020-08" db="EMBL/GenBank/DDBJ databases">
        <title>Multicomponent nature underlies the extraordinary mechanical properties of spider dragline silk.</title>
        <authorList>
            <person name="Kono N."/>
            <person name="Nakamura H."/>
            <person name="Mori M."/>
            <person name="Yoshida Y."/>
            <person name="Ohtoshi R."/>
            <person name="Malay A.D."/>
            <person name="Moran D.A.P."/>
            <person name="Tomita M."/>
            <person name="Numata K."/>
            <person name="Arakawa K."/>
        </authorList>
    </citation>
    <scope>NUCLEOTIDE SEQUENCE</scope>
</reference>
<evidence type="ECO:0000313" key="3">
    <source>
        <dbReference type="Proteomes" id="UP000887013"/>
    </source>
</evidence>